<reference evidence="2 3" key="1">
    <citation type="journal article" date="2016" name="Mol. Biol. Evol.">
        <title>Comparative Genomics of Early-Diverging Mushroom-Forming Fungi Provides Insights into the Origins of Lignocellulose Decay Capabilities.</title>
        <authorList>
            <person name="Nagy L.G."/>
            <person name="Riley R."/>
            <person name="Tritt A."/>
            <person name="Adam C."/>
            <person name="Daum C."/>
            <person name="Floudas D."/>
            <person name="Sun H."/>
            <person name="Yadav J.S."/>
            <person name="Pangilinan J."/>
            <person name="Larsson K.H."/>
            <person name="Matsuura K."/>
            <person name="Barry K."/>
            <person name="Labutti K."/>
            <person name="Kuo R."/>
            <person name="Ohm R.A."/>
            <person name="Bhattacharya S.S."/>
            <person name="Shirouzu T."/>
            <person name="Yoshinaga Y."/>
            <person name="Martin F.M."/>
            <person name="Grigoriev I.V."/>
            <person name="Hibbett D.S."/>
        </authorList>
    </citation>
    <scope>NUCLEOTIDE SEQUENCE [LARGE SCALE GENOMIC DNA]</scope>
    <source>
        <strain evidence="2 3">HHB12029</strain>
    </source>
</reference>
<dbReference type="InterPro" id="IPR012338">
    <property type="entry name" value="Beta-lactam/transpept-like"/>
</dbReference>
<keyword evidence="3" id="KW-1185">Reference proteome</keyword>
<dbReference type="EMBL" id="KV426124">
    <property type="protein sequence ID" value="KZV87452.1"/>
    <property type="molecule type" value="Genomic_DNA"/>
</dbReference>
<evidence type="ECO:0000313" key="3">
    <source>
        <dbReference type="Proteomes" id="UP000077266"/>
    </source>
</evidence>
<dbReference type="Proteomes" id="UP000077266">
    <property type="component" value="Unassembled WGS sequence"/>
</dbReference>
<proteinExistence type="predicted"/>
<dbReference type="AlphaFoldDB" id="A0A165EQ40"/>
<dbReference type="InterPro" id="IPR050789">
    <property type="entry name" value="Diverse_Enzym_Activities"/>
</dbReference>
<dbReference type="InParanoid" id="A0A165EQ40"/>
<evidence type="ECO:0000313" key="2">
    <source>
        <dbReference type="EMBL" id="KZV87452.1"/>
    </source>
</evidence>
<sequence length="396" mass="42673">MSLQEKVSAILNDAVAKGAFAGAVYGVVGREGNVLLEEAAGLRALGREDKMSLDSIFPIFSTTKIITGIAAMQLVERGKLSLDAPLEPIVPEFAHLLVLQDDGSLKPVQNKITLRMLLTHTAGFAYSFSEKLAKHLKVPPFHVPEFSGKRKDILETPLIFEPGTSWEYSVGLDWTGEVISRVTGQTLGQYFEDNIFKPLGITDMSFRLTPEQRKTLVGVHLRKEDGKLAPTDGSVFGFIDDPTPDFESGGAGVFGTLHSFLQIVTTLLNGGVGANGARLLKESTVKEMWQDQAEIVPGWKDAIRNRGIDCNFLYTGVPGSGRGWGISFQLNLKQLSTGRSAGSGTWAGAANLYYAVDPVSGIATALFTQSVPVFDPVVCKVFGELEAAVYSSVKAT</sequence>
<accession>A0A165EQ40</accession>
<evidence type="ECO:0000259" key="1">
    <source>
        <dbReference type="Pfam" id="PF00144"/>
    </source>
</evidence>
<dbReference type="Gene3D" id="3.40.710.10">
    <property type="entry name" value="DD-peptidase/beta-lactamase superfamily"/>
    <property type="match status" value="1"/>
</dbReference>
<dbReference type="SUPFAM" id="SSF56601">
    <property type="entry name" value="beta-lactamase/transpeptidase-like"/>
    <property type="match status" value="1"/>
</dbReference>
<dbReference type="Pfam" id="PF00144">
    <property type="entry name" value="Beta-lactamase"/>
    <property type="match status" value="1"/>
</dbReference>
<dbReference type="PANTHER" id="PTHR43283">
    <property type="entry name" value="BETA-LACTAMASE-RELATED"/>
    <property type="match status" value="1"/>
</dbReference>
<dbReference type="OrthoDB" id="428260at2759"/>
<dbReference type="PANTHER" id="PTHR43283:SF3">
    <property type="entry name" value="BETA-LACTAMASE FAMILY PROTEIN (AFU_ORTHOLOGUE AFUA_5G07500)"/>
    <property type="match status" value="1"/>
</dbReference>
<name>A0A165EQ40_EXIGL</name>
<organism evidence="2 3">
    <name type="scientific">Exidia glandulosa HHB12029</name>
    <dbReference type="NCBI Taxonomy" id="1314781"/>
    <lineage>
        <taxon>Eukaryota</taxon>
        <taxon>Fungi</taxon>
        <taxon>Dikarya</taxon>
        <taxon>Basidiomycota</taxon>
        <taxon>Agaricomycotina</taxon>
        <taxon>Agaricomycetes</taxon>
        <taxon>Auriculariales</taxon>
        <taxon>Exidiaceae</taxon>
        <taxon>Exidia</taxon>
    </lineage>
</organism>
<feature type="domain" description="Beta-lactamase-related" evidence="1">
    <location>
        <begin position="10"/>
        <end position="372"/>
    </location>
</feature>
<protein>
    <submittedName>
        <fullName evidence="2">Beta-lactamase/transpeptidase-like protein</fullName>
    </submittedName>
</protein>
<dbReference type="STRING" id="1314781.A0A165EQ40"/>
<dbReference type="InterPro" id="IPR001466">
    <property type="entry name" value="Beta-lactam-related"/>
</dbReference>
<gene>
    <name evidence="2" type="ORF">EXIGLDRAFT_752208</name>
</gene>